<evidence type="ECO:0000256" key="4">
    <source>
        <dbReference type="ARBA" id="ARBA00022630"/>
    </source>
</evidence>
<reference evidence="9" key="2">
    <citation type="journal article" date="2021" name="PeerJ">
        <title>Extensive microbial diversity within the chicken gut microbiome revealed by metagenomics and culture.</title>
        <authorList>
            <person name="Gilroy R."/>
            <person name="Ravi A."/>
            <person name="Getino M."/>
            <person name="Pursley I."/>
            <person name="Horton D.L."/>
            <person name="Alikhan N.F."/>
            <person name="Baker D."/>
            <person name="Gharbi K."/>
            <person name="Hall N."/>
            <person name="Watson M."/>
            <person name="Adriaenssens E.M."/>
            <person name="Foster-Nyarko E."/>
            <person name="Jarju S."/>
            <person name="Secka A."/>
            <person name="Antonio M."/>
            <person name="Oren A."/>
            <person name="Chaudhuri R.R."/>
            <person name="La Ragione R."/>
            <person name="Hildebrand F."/>
            <person name="Pallen M.J."/>
        </authorList>
    </citation>
    <scope>NUCLEOTIDE SEQUENCE</scope>
    <source>
        <strain evidence="9">CHK160-1198</strain>
    </source>
</reference>
<sequence>MKIAVVFWSGGGSTENMASEIAFGIKEAGAEAVVSNVGDFDVSTIGEFDKLALGCPSMGLEQLEESEFEPFFAKIEGSLRDKEVVLFGSYGWGDGAWMRDWVSRAEAAGAKVFNGEGLIINGTPDADGIEACRALGKKFAG</sequence>
<name>A0A9D1SLF8_9FIRM</name>
<comment type="similarity">
    <text evidence="2 7">Belongs to the flavodoxin family.</text>
</comment>
<dbReference type="GO" id="GO:0009055">
    <property type="term" value="F:electron transfer activity"/>
    <property type="evidence" value="ECO:0007669"/>
    <property type="project" value="UniProtKB-UniRule"/>
</dbReference>
<reference evidence="9" key="1">
    <citation type="submission" date="2020-10" db="EMBL/GenBank/DDBJ databases">
        <authorList>
            <person name="Gilroy R."/>
        </authorList>
    </citation>
    <scope>NUCLEOTIDE SEQUENCE</scope>
    <source>
        <strain evidence="9">CHK160-1198</strain>
    </source>
</reference>
<accession>A0A9D1SLF8</accession>
<evidence type="ECO:0000259" key="8">
    <source>
        <dbReference type="PROSITE" id="PS50902"/>
    </source>
</evidence>
<keyword evidence="6 7" id="KW-0249">Electron transport</keyword>
<evidence type="ECO:0000256" key="2">
    <source>
        <dbReference type="ARBA" id="ARBA00005267"/>
    </source>
</evidence>
<keyword evidence="4 7" id="KW-0285">Flavoprotein</keyword>
<dbReference type="NCBIfam" id="TIGR01753">
    <property type="entry name" value="flav_short"/>
    <property type="match status" value="1"/>
</dbReference>
<dbReference type="PROSITE" id="PS00201">
    <property type="entry name" value="FLAVODOXIN"/>
    <property type="match status" value="1"/>
</dbReference>
<dbReference type="Proteomes" id="UP000824099">
    <property type="component" value="Unassembled WGS sequence"/>
</dbReference>
<gene>
    <name evidence="9" type="ORF">IAB06_04410</name>
</gene>
<evidence type="ECO:0000256" key="6">
    <source>
        <dbReference type="ARBA" id="ARBA00022982"/>
    </source>
</evidence>
<dbReference type="InterPro" id="IPR029039">
    <property type="entry name" value="Flavoprotein-like_sf"/>
</dbReference>
<keyword evidence="5 7" id="KW-0288">FMN</keyword>
<dbReference type="AlphaFoldDB" id="A0A9D1SLF8"/>
<keyword evidence="3 7" id="KW-0813">Transport</keyword>
<dbReference type="InterPro" id="IPR001226">
    <property type="entry name" value="Flavodoxin_CS"/>
</dbReference>
<dbReference type="GO" id="GO:0016651">
    <property type="term" value="F:oxidoreductase activity, acting on NAD(P)H"/>
    <property type="evidence" value="ECO:0007669"/>
    <property type="project" value="UniProtKB-ARBA"/>
</dbReference>
<organism evidence="9 10">
    <name type="scientific">Candidatus Avacidaminococcus intestinavium</name>
    <dbReference type="NCBI Taxonomy" id="2840684"/>
    <lineage>
        <taxon>Bacteria</taxon>
        <taxon>Bacillati</taxon>
        <taxon>Bacillota</taxon>
        <taxon>Negativicutes</taxon>
        <taxon>Acidaminococcales</taxon>
        <taxon>Acidaminococcaceae</taxon>
        <taxon>Acidaminococcaceae incertae sedis</taxon>
        <taxon>Candidatus Avacidaminococcus</taxon>
    </lineage>
</organism>
<evidence type="ECO:0000256" key="1">
    <source>
        <dbReference type="ARBA" id="ARBA00001917"/>
    </source>
</evidence>
<proteinExistence type="inferred from homology"/>
<evidence type="ECO:0000313" key="9">
    <source>
        <dbReference type="EMBL" id="HIU64265.1"/>
    </source>
</evidence>
<dbReference type="Gene3D" id="3.40.50.360">
    <property type="match status" value="1"/>
</dbReference>
<evidence type="ECO:0000256" key="7">
    <source>
        <dbReference type="RuleBase" id="RU367037"/>
    </source>
</evidence>
<dbReference type="Pfam" id="PF00258">
    <property type="entry name" value="Flavodoxin_1"/>
    <property type="match status" value="1"/>
</dbReference>
<dbReference type="InterPro" id="IPR008254">
    <property type="entry name" value="Flavodoxin/NO_synth"/>
</dbReference>
<dbReference type="PROSITE" id="PS50902">
    <property type="entry name" value="FLAVODOXIN_LIKE"/>
    <property type="match status" value="1"/>
</dbReference>
<evidence type="ECO:0000256" key="3">
    <source>
        <dbReference type="ARBA" id="ARBA00022448"/>
    </source>
</evidence>
<protein>
    <recommendedName>
        <fullName evidence="7">Flavodoxin</fullName>
    </recommendedName>
</protein>
<dbReference type="InterPro" id="IPR010087">
    <property type="entry name" value="Flav_short"/>
</dbReference>
<evidence type="ECO:0000313" key="10">
    <source>
        <dbReference type="Proteomes" id="UP000824099"/>
    </source>
</evidence>
<evidence type="ECO:0000256" key="5">
    <source>
        <dbReference type="ARBA" id="ARBA00022643"/>
    </source>
</evidence>
<feature type="domain" description="Flavodoxin-like" evidence="8">
    <location>
        <begin position="3"/>
        <end position="140"/>
    </location>
</feature>
<comment type="function">
    <text evidence="7">Low-potential electron donor to a number of redox enzymes.</text>
</comment>
<dbReference type="GO" id="GO:0010181">
    <property type="term" value="F:FMN binding"/>
    <property type="evidence" value="ECO:0007669"/>
    <property type="project" value="UniProtKB-UniRule"/>
</dbReference>
<dbReference type="EMBL" id="DVNI01000067">
    <property type="protein sequence ID" value="HIU64265.1"/>
    <property type="molecule type" value="Genomic_DNA"/>
</dbReference>
<comment type="cofactor">
    <cofactor evidence="1 7">
        <name>FMN</name>
        <dbReference type="ChEBI" id="CHEBI:58210"/>
    </cofactor>
</comment>
<comment type="caution">
    <text evidence="9">The sequence shown here is derived from an EMBL/GenBank/DDBJ whole genome shotgun (WGS) entry which is preliminary data.</text>
</comment>
<dbReference type="SUPFAM" id="SSF52218">
    <property type="entry name" value="Flavoproteins"/>
    <property type="match status" value="1"/>
</dbReference>